<dbReference type="EMBL" id="QTSX02002870">
    <property type="protein sequence ID" value="KAJ9074130.1"/>
    <property type="molecule type" value="Genomic_DNA"/>
</dbReference>
<proteinExistence type="predicted"/>
<protein>
    <submittedName>
        <fullName evidence="1">Uncharacterized protein</fullName>
    </submittedName>
</protein>
<evidence type="ECO:0000313" key="2">
    <source>
        <dbReference type="Proteomes" id="UP001165960"/>
    </source>
</evidence>
<accession>A0ACC2TI19</accession>
<gene>
    <name evidence="1" type="ORF">DSO57_1009456</name>
</gene>
<dbReference type="Proteomes" id="UP001165960">
    <property type="component" value="Unassembled WGS sequence"/>
</dbReference>
<evidence type="ECO:0000313" key="1">
    <source>
        <dbReference type="EMBL" id="KAJ9074130.1"/>
    </source>
</evidence>
<comment type="caution">
    <text evidence="1">The sequence shown here is derived from an EMBL/GenBank/DDBJ whole genome shotgun (WGS) entry which is preliminary data.</text>
</comment>
<reference evidence="1" key="1">
    <citation type="submission" date="2022-04" db="EMBL/GenBank/DDBJ databases">
        <title>Genome of the entomopathogenic fungus Entomophthora muscae.</title>
        <authorList>
            <person name="Elya C."/>
            <person name="Lovett B.R."/>
            <person name="Lee E."/>
            <person name="Macias A.M."/>
            <person name="Hajek A.E."/>
            <person name="De Bivort B.L."/>
            <person name="Kasson M.T."/>
            <person name="De Fine Licht H.H."/>
            <person name="Stajich J.E."/>
        </authorList>
    </citation>
    <scope>NUCLEOTIDE SEQUENCE</scope>
    <source>
        <strain evidence="1">Berkeley</strain>
    </source>
</reference>
<sequence>MFLQIVDVSVFLRASTRSGIKAYDNSDKDWRKIITGKWYTTYIPSDNPPIKEKVTFAINHSVHSPLKYYIHFFTILLSRIKPATSHQVGAVDGSTAPAPEFSSKIKYLSAGINSVCLLLRPFLGPKSYVQALIGIAGTGQTILAA</sequence>
<keyword evidence="2" id="KW-1185">Reference proteome</keyword>
<name>A0ACC2TI19_9FUNG</name>
<organism evidence="1 2">
    <name type="scientific">Entomophthora muscae</name>
    <dbReference type="NCBI Taxonomy" id="34485"/>
    <lineage>
        <taxon>Eukaryota</taxon>
        <taxon>Fungi</taxon>
        <taxon>Fungi incertae sedis</taxon>
        <taxon>Zoopagomycota</taxon>
        <taxon>Entomophthoromycotina</taxon>
        <taxon>Entomophthoromycetes</taxon>
        <taxon>Entomophthorales</taxon>
        <taxon>Entomophthoraceae</taxon>
        <taxon>Entomophthora</taxon>
    </lineage>
</organism>